<dbReference type="RefSeq" id="WP_148945173.1">
    <property type="nucleotide sequence ID" value="NZ_VTEH01000001.1"/>
</dbReference>
<keyword evidence="3 7" id="KW-0418">Kinase</keyword>
<dbReference type="SUPFAM" id="SSF63999">
    <property type="entry name" value="Thiamin pyrophosphokinase, catalytic domain"/>
    <property type="match status" value="1"/>
</dbReference>
<evidence type="ECO:0000256" key="3">
    <source>
        <dbReference type="ARBA" id="ARBA00022777"/>
    </source>
</evidence>
<dbReference type="Gene3D" id="3.40.50.10240">
    <property type="entry name" value="Thiamin pyrophosphokinase, catalytic domain"/>
    <property type="match status" value="1"/>
</dbReference>
<dbReference type="GO" id="GO:0030975">
    <property type="term" value="F:thiamine binding"/>
    <property type="evidence" value="ECO:0007669"/>
    <property type="project" value="InterPro"/>
</dbReference>
<dbReference type="PANTHER" id="PTHR41299:SF1">
    <property type="entry name" value="THIAMINE PYROPHOSPHOKINASE"/>
    <property type="match status" value="1"/>
</dbReference>
<reference evidence="7 8" key="1">
    <citation type="submission" date="2019-08" db="EMBL/GenBank/DDBJ databases">
        <title>Bacillus genomes from the desert of Cuatro Cienegas, Coahuila.</title>
        <authorList>
            <person name="Olmedo-Alvarez G."/>
        </authorList>
    </citation>
    <scope>NUCLEOTIDE SEQUENCE [LARGE SCALE GENOMIC DNA]</scope>
    <source>
        <strain evidence="7 8">CH40_1T</strain>
    </source>
</reference>
<dbReference type="EC" id="2.7.6.2" evidence="5"/>
<comment type="caution">
    <text evidence="7">The sequence shown here is derived from an EMBL/GenBank/DDBJ whole genome shotgun (WGS) entry which is preliminary data.</text>
</comment>
<dbReference type="GO" id="GO:0004788">
    <property type="term" value="F:thiamine diphosphokinase activity"/>
    <property type="evidence" value="ECO:0007669"/>
    <property type="project" value="UniProtKB-UniRule"/>
</dbReference>
<dbReference type="AlphaFoldDB" id="A0A5D4KK61"/>
<dbReference type="InterPro" id="IPR007373">
    <property type="entry name" value="Thiamin_PyroPKinase_B1-bd"/>
</dbReference>
<name>A0A5D4KK61_9BACI</name>
<evidence type="ECO:0000256" key="2">
    <source>
        <dbReference type="ARBA" id="ARBA00022741"/>
    </source>
</evidence>
<dbReference type="PANTHER" id="PTHR41299">
    <property type="entry name" value="THIAMINE PYROPHOSPHOKINASE"/>
    <property type="match status" value="1"/>
</dbReference>
<dbReference type="EMBL" id="VTEH01000001">
    <property type="protein sequence ID" value="TYR77568.1"/>
    <property type="molecule type" value="Genomic_DNA"/>
</dbReference>
<dbReference type="NCBIfam" id="TIGR01378">
    <property type="entry name" value="thi_PPkinase"/>
    <property type="match status" value="1"/>
</dbReference>
<evidence type="ECO:0000256" key="1">
    <source>
        <dbReference type="ARBA" id="ARBA00022679"/>
    </source>
</evidence>
<dbReference type="Pfam" id="PF04265">
    <property type="entry name" value="TPK_B1_binding"/>
    <property type="match status" value="1"/>
</dbReference>
<dbReference type="GO" id="GO:0005524">
    <property type="term" value="F:ATP binding"/>
    <property type="evidence" value="ECO:0007669"/>
    <property type="project" value="UniProtKB-KW"/>
</dbReference>
<dbReference type="SMART" id="SM00983">
    <property type="entry name" value="TPK_B1_binding"/>
    <property type="match status" value="1"/>
</dbReference>
<protein>
    <recommendedName>
        <fullName evidence="5">Thiamine diphosphokinase</fullName>
        <ecNumber evidence="5">2.7.6.2</ecNumber>
    </recommendedName>
</protein>
<evidence type="ECO:0000313" key="8">
    <source>
        <dbReference type="Proteomes" id="UP000323317"/>
    </source>
</evidence>
<dbReference type="GO" id="GO:0009229">
    <property type="term" value="P:thiamine diphosphate biosynthetic process"/>
    <property type="evidence" value="ECO:0007669"/>
    <property type="project" value="InterPro"/>
</dbReference>
<dbReference type="InterPro" id="IPR036371">
    <property type="entry name" value="TPK_B1-bd_sf"/>
</dbReference>
<dbReference type="CDD" id="cd07995">
    <property type="entry name" value="TPK"/>
    <property type="match status" value="1"/>
</dbReference>
<dbReference type="InterPro" id="IPR006282">
    <property type="entry name" value="Thi_PPkinase"/>
</dbReference>
<dbReference type="GO" id="GO:0016301">
    <property type="term" value="F:kinase activity"/>
    <property type="evidence" value="ECO:0007669"/>
    <property type="project" value="UniProtKB-KW"/>
</dbReference>
<evidence type="ECO:0000259" key="6">
    <source>
        <dbReference type="SMART" id="SM00983"/>
    </source>
</evidence>
<dbReference type="InterPro" id="IPR007371">
    <property type="entry name" value="TPK_catalytic"/>
</dbReference>
<proteinExistence type="predicted"/>
<organism evidence="7 8">
    <name type="scientific">Rossellomorea vietnamensis</name>
    <dbReference type="NCBI Taxonomy" id="218284"/>
    <lineage>
        <taxon>Bacteria</taxon>
        <taxon>Bacillati</taxon>
        <taxon>Bacillota</taxon>
        <taxon>Bacilli</taxon>
        <taxon>Bacillales</taxon>
        <taxon>Bacillaceae</taxon>
        <taxon>Rossellomorea</taxon>
    </lineage>
</organism>
<sequence length="216" mass="24255">MNINILGGGPEEFIPDLKKHQEGEGDVWIGVDHGVFRLLRRGITPDMAFGDFDSVNKEEWKLIEEKVKQINRFMPEKNETDMELALNWAIGKSPETIRIFGATGGRIDHFLANIQLLGKKENLHPDIEIEIIDIQNHVQIVPPGEYTLAEKKKSKYVSFLPLSAGVEGLTLQGFKYPLENKNITLGSTLCISNELIQPTGTFSFLSGILMVIRSHD</sequence>
<gene>
    <name evidence="7" type="ORF">FZC79_01760</name>
</gene>
<dbReference type="SUPFAM" id="SSF63862">
    <property type="entry name" value="Thiamin pyrophosphokinase, substrate-binding domain"/>
    <property type="match status" value="1"/>
</dbReference>
<dbReference type="InterPro" id="IPR036759">
    <property type="entry name" value="TPK_catalytic_sf"/>
</dbReference>
<evidence type="ECO:0000256" key="4">
    <source>
        <dbReference type="ARBA" id="ARBA00022840"/>
    </source>
</evidence>
<dbReference type="GO" id="GO:0006772">
    <property type="term" value="P:thiamine metabolic process"/>
    <property type="evidence" value="ECO:0007669"/>
    <property type="project" value="UniProtKB-UniRule"/>
</dbReference>
<dbReference type="Pfam" id="PF04263">
    <property type="entry name" value="TPK_catalytic"/>
    <property type="match status" value="1"/>
</dbReference>
<accession>A0A5D4KK61</accession>
<evidence type="ECO:0000313" key="7">
    <source>
        <dbReference type="EMBL" id="TYR77568.1"/>
    </source>
</evidence>
<keyword evidence="4" id="KW-0067">ATP-binding</keyword>
<evidence type="ECO:0000256" key="5">
    <source>
        <dbReference type="NCBIfam" id="TIGR01378"/>
    </source>
</evidence>
<keyword evidence="1 7" id="KW-0808">Transferase</keyword>
<dbReference type="Proteomes" id="UP000323317">
    <property type="component" value="Unassembled WGS sequence"/>
</dbReference>
<keyword evidence="2" id="KW-0547">Nucleotide-binding</keyword>
<dbReference type="InterPro" id="IPR053149">
    <property type="entry name" value="TPK"/>
</dbReference>
<feature type="domain" description="Thiamin pyrophosphokinase thiamin-binding" evidence="6">
    <location>
        <begin position="144"/>
        <end position="210"/>
    </location>
</feature>